<organism evidence="1 2">
    <name type="scientific">Dreissena polymorpha</name>
    <name type="common">Zebra mussel</name>
    <name type="synonym">Mytilus polymorpha</name>
    <dbReference type="NCBI Taxonomy" id="45954"/>
    <lineage>
        <taxon>Eukaryota</taxon>
        <taxon>Metazoa</taxon>
        <taxon>Spiralia</taxon>
        <taxon>Lophotrochozoa</taxon>
        <taxon>Mollusca</taxon>
        <taxon>Bivalvia</taxon>
        <taxon>Autobranchia</taxon>
        <taxon>Heteroconchia</taxon>
        <taxon>Euheterodonta</taxon>
        <taxon>Imparidentia</taxon>
        <taxon>Neoheterodontei</taxon>
        <taxon>Myida</taxon>
        <taxon>Dreissenoidea</taxon>
        <taxon>Dreissenidae</taxon>
        <taxon>Dreissena</taxon>
    </lineage>
</organism>
<reference evidence="1" key="2">
    <citation type="submission" date="2020-11" db="EMBL/GenBank/DDBJ databases">
        <authorList>
            <person name="McCartney M.A."/>
            <person name="Auch B."/>
            <person name="Kono T."/>
            <person name="Mallez S."/>
            <person name="Becker A."/>
            <person name="Gohl D.M."/>
            <person name="Silverstein K.A.T."/>
            <person name="Koren S."/>
            <person name="Bechman K.B."/>
            <person name="Herman A."/>
            <person name="Abrahante J.E."/>
            <person name="Garbe J."/>
        </authorList>
    </citation>
    <scope>NUCLEOTIDE SEQUENCE</scope>
    <source>
        <strain evidence="1">Duluth1</strain>
        <tissue evidence="1">Whole animal</tissue>
    </source>
</reference>
<gene>
    <name evidence="1" type="ORF">DPMN_098028</name>
</gene>
<dbReference type="Proteomes" id="UP000828390">
    <property type="component" value="Unassembled WGS sequence"/>
</dbReference>
<proteinExistence type="predicted"/>
<protein>
    <submittedName>
        <fullName evidence="1">Uncharacterized protein</fullName>
    </submittedName>
</protein>
<comment type="caution">
    <text evidence="1">The sequence shown here is derived from an EMBL/GenBank/DDBJ whole genome shotgun (WGS) entry which is preliminary data.</text>
</comment>
<name>A0A9D4LED5_DREPO</name>
<reference evidence="1" key="1">
    <citation type="journal article" date="2019" name="bioRxiv">
        <title>The Genome of the Zebra Mussel, Dreissena polymorpha: A Resource for Invasive Species Research.</title>
        <authorList>
            <person name="McCartney M.A."/>
            <person name="Auch B."/>
            <person name="Kono T."/>
            <person name="Mallez S."/>
            <person name="Zhang Y."/>
            <person name="Obille A."/>
            <person name="Becker A."/>
            <person name="Abrahante J.E."/>
            <person name="Garbe J."/>
            <person name="Badalamenti J.P."/>
            <person name="Herman A."/>
            <person name="Mangelson H."/>
            <person name="Liachko I."/>
            <person name="Sullivan S."/>
            <person name="Sone E.D."/>
            <person name="Koren S."/>
            <person name="Silverstein K.A.T."/>
            <person name="Beckman K.B."/>
            <person name="Gohl D.M."/>
        </authorList>
    </citation>
    <scope>NUCLEOTIDE SEQUENCE</scope>
    <source>
        <strain evidence="1">Duluth1</strain>
        <tissue evidence="1">Whole animal</tissue>
    </source>
</reference>
<dbReference type="EMBL" id="JAIWYP010000003">
    <property type="protein sequence ID" value="KAH3855461.1"/>
    <property type="molecule type" value="Genomic_DNA"/>
</dbReference>
<sequence>MLVRYPDFNMNLTTNRKQRTGLVRTEDPSKAGPMADFMKHREATVDRYYAVHKQE</sequence>
<accession>A0A9D4LED5</accession>
<evidence type="ECO:0000313" key="1">
    <source>
        <dbReference type="EMBL" id="KAH3855461.1"/>
    </source>
</evidence>
<keyword evidence="2" id="KW-1185">Reference proteome</keyword>
<dbReference type="AlphaFoldDB" id="A0A9D4LED5"/>
<evidence type="ECO:0000313" key="2">
    <source>
        <dbReference type="Proteomes" id="UP000828390"/>
    </source>
</evidence>